<protein>
    <submittedName>
        <fullName evidence="1">Uncharacterized protein</fullName>
    </submittedName>
</protein>
<comment type="caution">
    <text evidence="1">The sequence shown here is derived from an EMBL/GenBank/DDBJ whole genome shotgun (WGS) entry which is preliminary data.</text>
</comment>
<dbReference type="RefSeq" id="WP_227279905.1">
    <property type="nucleotide sequence ID" value="NZ_JAJDKR010000035.1"/>
</dbReference>
<reference evidence="1" key="1">
    <citation type="submission" date="2021-10" db="EMBL/GenBank/DDBJ databases">
        <title>Collection of gut derived symbiotic bacterial strains cultured from healthy donors.</title>
        <authorList>
            <person name="Lin H."/>
            <person name="Littmann E."/>
            <person name="Kohout C."/>
            <person name="Pamer E.G."/>
        </authorList>
    </citation>
    <scope>NUCLEOTIDE SEQUENCE</scope>
    <source>
        <strain evidence="1">DFI.4.48</strain>
    </source>
</reference>
<dbReference type="EMBL" id="JAJDKZ010000035">
    <property type="protein sequence ID" value="MCB8611062.1"/>
    <property type="molecule type" value="Genomic_DNA"/>
</dbReference>
<evidence type="ECO:0000313" key="1">
    <source>
        <dbReference type="EMBL" id="MCB8611062.1"/>
    </source>
</evidence>
<dbReference type="Proteomes" id="UP001198439">
    <property type="component" value="Unassembled WGS sequence"/>
</dbReference>
<dbReference type="AlphaFoldDB" id="A0AAW4W141"/>
<evidence type="ECO:0000313" key="2">
    <source>
        <dbReference type="Proteomes" id="UP001198439"/>
    </source>
</evidence>
<name>A0AAW4W141_9FIRM</name>
<accession>A0AAW4W141</accession>
<sequence length="91" mass="11219">METTLYFKDIRSKDQNNYPSKVYKVEYSRMLIEVLDIEHINGRPHYFGSPRLRDDFINNMKDYILRINSEELSKIQSYWKKNQLNFYQMKK</sequence>
<proteinExistence type="predicted"/>
<organism evidence="1 2">
    <name type="scientific">Faecalibacillus faecis</name>
    <dbReference type="NCBI Taxonomy" id="1982628"/>
    <lineage>
        <taxon>Bacteria</taxon>
        <taxon>Bacillati</taxon>
        <taxon>Bacillota</taxon>
        <taxon>Erysipelotrichia</taxon>
        <taxon>Erysipelotrichales</taxon>
        <taxon>Coprobacillaceae</taxon>
        <taxon>Faecalibacillus</taxon>
    </lineage>
</organism>
<gene>
    <name evidence="1" type="ORF">LJD69_10730</name>
</gene>